<accession>A0AAV5L1W3</accession>
<evidence type="ECO:0000313" key="2">
    <source>
        <dbReference type="Proteomes" id="UP001054252"/>
    </source>
</evidence>
<evidence type="ECO:0000313" key="1">
    <source>
        <dbReference type="EMBL" id="GKV31098.1"/>
    </source>
</evidence>
<name>A0AAV5L1W3_9ROSI</name>
<gene>
    <name evidence="1" type="ORF">SLEP1_g39835</name>
</gene>
<organism evidence="1 2">
    <name type="scientific">Rubroshorea leprosula</name>
    <dbReference type="NCBI Taxonomy" id="152421"/>
    <lineage>
        <taxon>Eukaryota</taxon>
        <taxon>Viridiplantae</taxon>
        <taxon>Streptophyta</taxon>
        <taxon>Embryophyta</taxon>
        <taxon>Tracheophyta</taxon>
        <taxon>Spermatophyta</taxon>
        <taxon>Magnoliopsida</taxon>
        <taxon>eudicotyledons</taxon>
        <taxon>Gunneridae</taxon>
        <taxon>Pentapetalae</taxon>
        <taxon>rosids</taxon>
        <taxon>malvids</taxon>
        <taxon>Malvales</taxon>
        <taxon>Dipterocarpaceae</taxon>
        <taxon>Rubroshorea</taxon>
    </lineage>
</organism>
<dbReference type="Proteomes" id="UP001054252">
    <property type="component" value="Unassembled WGS sequence"/>
</dbReference>
<dbReference type="AlphaFoldDB" id="A0AAV5L1W3"/>
<sequence>MLPCSCKLLSGPYELIKYLGSDEYILPTIAKRNL</sequence>
<protein>
    <submittedName>
        <fullName evidence="1">Uncharacterized protein</fullName>
    </submittedName>
</protein>
<dbReference type="EMBL" id="BPVZ01000090">
    <property type="protein sequence ID" value="GKV31098.1"/>
    <property type="molecule type" value="Genomic_DNA"/>
</dbReference>
<comment type="caution">
    <text evidence="1">The sequence shown here is derived from an EMBL/GenBank/DDBJ whole genome shotgun (WGS) entry which is preliminary data.</text>
</comment>
<reference evidence="1 2" key="1">
    <citation type="journal article" date="2021" name="Commun. Biol.">
        <title>The genome of Shorea leprosula (Dipterocarpaceae) highlights the ecological relevance of drought in aseasonal tropical rainforests.</title>
        <authorList>
            <person name="Ng K.K.S."/>
            <person name="Kobayashi M.J."/>
            <person name="Fawcett J.A."/>
            <person name="Hatakeyama M."/>
            <person name="Paape T."/>
            <person name="Ng C.H."/>
            <person name="Ang C.C."/>
            <person name="Tnah L.H."/>
            <person name="Lee C.T."/>
            <person name="Nishiyama T."/>
            <person name="Sese J."/>
            <person name="O'Brien M.J."/>
            <person name="Copetti D."/>
            <person name="Mohd Noor M.I."/>
            <person name="Ong R.C."/>
            <person name="Putra M."/>
            <person name="Sireger I.Z."/>
            <person name="Indrioko S."/>
            <person name="Kosugi Y."/>
            <person name="Izuno A."/>
            <person name="Isagi Y."/>
            <person name="Lee S.L."/>
            <person name="Shimizu K.K."/>
        </authorList>
    </citation>
    <scope>NUCLEOTIDE SEQUENCE [LARGE SCALE GENOMIC DNA]</scope>
    <source>
        <strain evidence="1">214</strain>
    </source>
</reference>
<proteinExistence type="predicted"/>
<keyword evidence="2" id="KW-1185">Reference proteome</keyword>